<name>A0A2H0BD91_9BACT</name>
<dbReference type="Proteomes" id="UP000229794">
    <property type="component" value="Unassembled WGS sequence"/>
</dbReference>
<accession>A0A2H0BD91</accession>
<sequence>GVEPVMQEALDGKLSEFGGEADAYRKKSEDMRMLTALEKKRENDESFTKDDLVLLYEITVLSKDSDIRKTRVSSNFGKEEIPKKTCSSYLNAPKMRSLTC</sequence>
<dbReference type="EMBL" id="PCST01000035">
    <property type="protein sequence ID" value="PIP55549.1"/>
    <property type="molecule type" value="Genomic_DNA"/>
</dbReference>
<proteinExistence type="predicted"/>
<dbReference type="AlphaFoldDB" id="A0A2H0BD91"/>
<organism evidence="1 2">
    <name type="scientific">Candidatus Zambryskibacteria bacterium CG22_combo_CG10-13_8_21_14_all_42_17</name>
    <dbReference type="NCBI Taxonomy" id="1975118"/>
    <lineage>
        <taxon>Bacteria</taxon>
        <taxon>Candidatus Zambryskiibacteriota</taxon>
    </lineage>
</organism>
<feature type="non-terminal residue" evidence="1">
    <location>
        <position position="1"/>
    </location>
</feature>
<reference evidence="1 2" key="1">
    <citation type="submission" date="2017-09" db="EMBL/GenBank/DDBJ databases">
        <title>Depth-based differentiation of microbial function through sediment-hosted aquifers and enrichment of novel symbionts in the deep terrestrial subsurface.</title>
        <authorList>
            <person name="Probst A.J."/>
            <person name="Ladd B."/>
            <person name="Jarett J.K."/>
            <person name="Geller-Mcgrath D.E."/>
            <person name="Sieber C.M."/>
            <person name="Emerson J.B."/>
            <person name="Anantharaman K."/>
            <person name="Thomas B.C."/>
            <person name="Malmstrom R."/>
            <person name="Stieglmeier M."/>
            <person name="Klingl A."/>
            <person name="Woyke T."/>
            <person name="Ryan C.M."/>
            <person name="Banfield J.F."/>
        </authorList>
    </citation>
    <scope>NUCLEOTIDE SEQUENCE [LARGE SCALE GENOMIC DNA]</scope>
    <source>
        <strain evidence="1">CG22_combo_CG10-13_8_21_14_all_42_17</strain>
    </source>
</reference>
<gene>
    <name evidence="1" type="ORF">COX06_02620</name>
</gene>
<protein>
    <submittedName>
        <fullName evidence="1">Uncharacterized protein</fullName>
    </submittedName>
</protein>
<evidence type="ECO:0000313" key="1">
    <source>
        <dbReference type="EMBL" id="PIP55549.1"/>
    </source>
</evidence>
<comment type="caution">
    <text evidence="1">The sequence shown here is derived from an EMBL/GenBank/DDBJ whole genome shotgun (WGS) entry which is preliminary data.</text>
</comment>
<evidence type="ECO:0000313" key="2">
    <source>
        <dbReference type="Proteomes" id="UP000229794"/>
    </source>
</evidence>